<dbReference type="Proteomes" id="UP000295636">
    <property type="component" value="Unassembled WGS sequence"/>
</dbReference>
<dbReference type="GO" id="GO:0070573">
    <property type="term" value="F:metallodipeptidase activity"/>
    <property type="evidence" value="ECO:0007669"/>
    <property type="project" value="InterPro"/>
</dbReference>
<dbReference type="Pfam" id="PF01244">
    <property type="entry name" value="Peptidase_M19"/>
    <property type="match status" value="1"/>
</dbReference>
<name>A0A4R5KQY5_9BACL</name>
<organism evidence="1 2">
    <name type="scientific">Paenibacillus piri</name>
    <dbReference type="NCBI Taxonomy" id="2547395"/>
    <lineage>
        <taxon>Bacteria</taxon>
        <taxon>Bacillati</taxon>
        <taxon>Bacillota</taxon>
        <taxon>Bacilli</taxon>
        <taxon>Bacillales</taxon>
        <taxon>Paenibacillaceae</taxon>
        <taxon>Paenibacillus</taxon>
    </lineage>
</organism>
<dbReference type="InterPro" id="IPR008257">
    <property type="entry name" value="Pept_M19"/>
</dbReference>
<dbReference type="EMBL" id="SMRT01000004">
    <property type="protein sequence ID" value="TDF98151.1"/>
    <property type="molecule type" value="Genomic_DNA"/>
</dbReference>
<proteinExistence type="predicted"/>
<dbReference type="GO" id="GO:0006508">
    <property type="term" value="P:proteolysis"/>
    <property type="evidence" value="ECO:0007669"/>
    <property type="project" value="InterPro"/>
</dbReference>
<protein>
    <submittedName>
        <fullName evidence="1">Membrane dipeptidase</fullName>
    </submittedName>
</protein>
<evidence type="ECO:0000313" key="2">
    <source>
        <dbReference type="Proteomes" id="UP000295636"/>
    </source>
</evidence>
<keyword evidence="2" id="KW-1185">Reference proteome</keyword>
<dbReference type="RefSeq" id="WP_133227969.1">
    <property type="nucleotide sequence ID" value="NZ_SMRT01000004.1"/>
</dbReference>
<sequence length="313" mass="35168">MIIDGHCDVLWKMVEHPEIDFYDPHQTALDVSYAHVVKSDIKIQCFAIYLSEAVRQPRFDHYLEYINIFYRKVAQTDKWIVIKNKSDLEQVMNGTKRGAILTLEGADAINDHSLYTQILQLLGVRMIGVTWNHANWAADGVLEPRQSGFSNKGKRFIKECNDLGIILDVSHLSVRSFWDLADHSAKPIVATHANARAVCSHPRNLNDDQIRTLIRMEGRIGLTFVPSFASGGGSASIDSLLRHVEHICALGGEHNLVLGSDFDGIDTKIPGLEHAGHFANLTEKLSRYYSKESVEGFLFGNWHSFFAKNLPAL</sequence>
<dbReference type="SUPFAM" id="SSF51556">
    <property type="entry name" value="Metallo-dependent hydrolases"/>
    <property type="match status" value="1"/>
</dbReference>
<dbReference type="OrthoDB" id="9804920at2"/>
<dbReference type="PANTHER" id="PTHR10443">
    <property type="entry name" value="MICROSOMAL DIPEPTIDASE"/>
    <property type="match status" value="1"/>
</dbReference>
<dbReference type="CDD" id="cd01301">
    <property type="entry name" value="rDP_like"/>
    <property type="match status" value="1"/>
</dbReference>
<reference evidence="1 2" key="1">
    <citation type="submission" date="2019-03" db="EMBL/GenBank/DDBJ databases">
        <title>This is whole genome sequence of Paenibacillus sp MS74 strain.</title>
        <authorList>
            <person name="Trinh H.N."/>
        </authorList>
    </citation>
    <scope>NUCLEOTIDE SEQUENCE [LARGE SCALE GENOMIC DNA]</scope>
    <source>
        <strain evidence="1 2">MS74</strain>
    </source>
</reference>
<accession>A0A4R5KQY5</accession>
<dbReference type="Gene3D" id="3.20.20.140">
    <property type="entry name" value="Metal-dependent hydrolases"/>
    <property type="match status" value="1"/>
</dbReference>
<dbReference type="InterPro" id="IPR032466">
    <property type="entry name" value="Metal_Hydrolase"/>
</dbReference>
<dbReference type="PROSITE" id="PS51365">
    <property type="entry name" value="RENAL_DIPEPTIDASE_2"/>
    <property type="match status" value="1"/>
</dbReference>
<dbReference type="AlphaFoldDB" id="A0A4R5KQY5"/>
<dbReference type="PANTHER" id="PTHR10443:SF12">
    <property type="entry name" value="DIPEPTIDASE"/>
    <property type="match status" value="1"/>
</dbReference>
<comment type="caution">
    <text evidence="1">The sequence shown here is derived from an EMBL/GenBank/DDBJ whole genome shotgun (WGS) entry which is preliminary data.</text>
</comment>
<evidence type="ECO:0000313" key="1">
    <source>
        <dbReference type="EMBL" id="TDF98151.1"/>
    </source>
</evidence>
<gene>
    <name evidence="1" type="ORF">E1757_11670</name>
</gene>